<feature type="non-terminal residue" evidence="2">
    <location>
        <position position="1"/>
    </location>
</feature>
<reference evidence="2" key="1">
    <citation type="submission" date="2013-12" db="EMBL/GenBank/DDBJ databases">
        <title>A Varibaculum cambriense genome reconstructed from a premature infant gut community with otherwise low bacterial novelty that shifts toward anaerobic metabolism during the third week of life.</title>
        <authorList>
            <person name="Brown C.T."/>
            <person name="Sharon I."/>
            <person name="Thomas B.C."/>
            <person name="Castelle C.J."/>
            <person name="Morowitz M.J."/>
            <person name="Banfield J.F."/>
        </authorList>
    </citation>
    <scope>NUCLEOTIDE SEQUENCE</scope>
</reference>
<protein>
    <submittedName>
        <fullName evidence="2">Uncharacterized protein</fullName>
    </submittedName>
</protein>
<dbReference type="AlphaFoldDB" id="W1YDV5"/>
<sequence length="76" mass="8160">PSLRNGPDHQGLTTTRVTTGEDSRDVGLVGVIPDDISATVEFQSKFLDDPIMLGVGESHREDDQIGRKVVLTALVS</sequence>
<name>W1YDV5_9ZZZZ</name>
<organism evidence="2">
    <name type="scientific">human gut metagenome</name>
    <dbReference type="NCBI Taxonomy" id="408170"/>
    <lineage>
        <taxon>unclassified sequences</taxon>
        <taxon>metagenomes</taxon>
        <taxon>organismal metagenomes</taxon>
    </lineage>
</organism>
<proteinExistence type="predicted"/>
<dbReference type="EMBL" id="AZMM01006815">
    <property type="protein sequence ID" value="ETJ39314.1"/>
    <property type="molecule type" value="Genomic_DNA"/>
</dbReference>
<feature type="region of interest" description="Disordered" evidence="1">
    <location>
        <begin position="1"/>
        <end position="20"/>
    </location>
</feature>
<evidence type="ECO:0000313" key="2">
    <source>
        <dbReference type="EMBL" id="ETJ39314.1"/>
    </source>
</evidence>
<evidence type="ECO:0000256" key="1">
    <source>
        <dbReference type="SAM" id="MobiDB-lite"/>
    </source>
</evidence>
<comment type="caution">
    <text evidence="2">The sequence shown here is derived from an EMBL/GenBank/DDBJ whole genome shotgun (WGS) entry which is preliminary data.</text>
</comment>
<accession>W1YDV5</accession>
<feature type="non-terminal residue" evidence="2">
    <location>
        <position position="76"/>
    </location>
</feature>
<gene>
    <name evidence="2" type="ORF">Q604_UNBC06815G0001</name>
</gene>